<dbReference type="Proteomes" id="UP000027473">
    <property type="component" value="Unassembled WGS sequence"/>
</dbReference>
<sequence>MKGIFKGKEIIRKYKNYDLEYSASIAQKATDTYHKTPVQFDEFLIKNGTSYIRDDGRIEYMMKGYVNGKEGIYHITLKEGKTIIHKNFVPAKRWGGYMAEKELPPYNSIK</sequence>
<proteinExistence type="predicted"/>
<name>A0AB73BXY7_9FUSO</name>
<accession>A0AB73BXY7</accession>
<dbReference type="RefSeq" id="WP_035902763.1">
    <property type="nucleotide sequence ID" value="NZ_JAAC01000033.1"/>
</dbReference>
<comment type="caution">
    <text evidence="1">The sequence shown here is derived from an EMBL/GenBank/DDBJ whole genome shotgun (WGS) entry which is preliminary data.</text>
</comment>
<evidence type="ECO:0008006" key="3">
    <source>
        <dbReference type="Google" id="ProtNLM"/>
    </source>
</evidence>
<evidence type="ECO:0000313" key="2">
    <source>
        <dbReference type="Proteomes" id="UP000027473"/>
    </source>
</evidence>
<gene>
    <name evidence="1" type="ORF">FUSO3_02545</name>
</gene>
<organism evidence="1 2">
    <name type="scientific">Fusobacterium necrophorum BL</name>
    <dbReference type="NCBI Taxonomy" id="1441732"/>
    <lineage>
        <taxon>Bacteria</taxon>
        <taxon>Fusobacteriati</taxon>
        <taxon>Fusobacteriota</taxon>
        <taxon>Fusobacteriia</taxon>
        <taxon>Fusobacteriales</taxon>
        <taxon>Fusobacteriaceae</taxon>
        <taxon>Fusobacterium</taxon>
    </lineage>
</organism>
<evidence type="ECO:0000313" key="1">
    <source>
        <dbReference type="EMBL" id="KDE64574.1"/>
    </source>
</evidence>
<dbReference type="AlphaFoldDB" id="A0AB73BXY7"/>
<reference evidence="1 2" key="1">
    <citation type="submission" date="2014-01" db="EMBL/GenBank/DDBJ databases">
        <title>Comparative genomics of Fusobacterium necrophorum wild isolates.</title>
        <authorList>
            <person name="Kittichotirat W."/>
            <person name="Bumgarner R.E."/>
            <person name="Lawrence P."/>
        </authorList>
    </citation>
    <scope>NUCLEOTIDE SEQUENCE [LARGE SCALE GENOMIC DNA]</scope>
    <source>
        <strain evidence="1 2">BL</strain>
    </source>
</reference>
<dbReference type="EMBL" id="JAAC01000033">
    <property type="protein sequence ID" value="KDE64574.1"/>
    <property type="molecule type" value="Genomic_DNA"/>
</dbReference>
<protein>
    <recommendedName>
        <fullName evidence="3">Bacterial toxin 50 domain-containing protein</fullName>
    </recommendedName>
</protein>